<dbReference type="InterPro" id="IPR051678">
    <property type="entry name" value="AGP_Transferase"/>
</dbReference>
<dbReference type="Gene3D" id="3.90.1200.10">
    <property type="match status" value="1"/>
</dbReference>
<name>A0A1T4R4R6_9GAMM</name>
<dbReference type="OrthoDB" id="179763at2"/>
<proteinExistence type="predicted"/>
<gene>
    <name evidence="2" type="ORF">BTE48_09865</name>
</gene>
<dbReference type="Gene3D" id="3.30.200.20">
    <property type="entry name" value="Phosphorylase Kinase, domain 1"/>
    <property type="match status" value="1"/>
</dbReference>
<dbReference type="EMBL" id="MTSM01000011">
    <property type="protein sequence ID" value="OPX55232.1"/>
    <property type="molecule type" value="Genomic_DNA"/>
</dbReference>
<comment type="caution">
    <text evidence="2">The sequence shown here is derived from an EMBL/GenBank/DDBJ whole genome shotgun (WGS) entry which is preliminary data.</text>
</comment>
<dbReference type="InterPro" id="IPR011009">
    <property type="entry name" value="Kinase-like_dom_sf"/>
</dbReference>
<reference evidence="2 3" key="1">
    <citation type="submission" date="2017-01" db="EMBL/GenBank/DDBJ databases">
        <title>Genome Sequencing of a Marine Spirillum, Oceanospirillum multiglobuliferum ATCC 33336, from Japan.</title>
        <authorList>
            <person name="Carney J.G."/>
            <person name="Trachtenberg A.M."/>
            <person name="Rheaume B.A."/>
            <person name="Linnane J.D."/>
            <person name="Pitts N.L."/>
            <person name="Mykles D.L."/>
            <person name="Maclea K.S."/>
        </authorList>
    </citation>
    <scope>NUCLEOTIDE SEQUENCE [LARGE SCALE GENOMIC DNA]</scope>
    <source>
        <strain evidence="2 3">ATCC 33336</strain>
    </source>
</reference>
<keyword evidence="3" id="KW-1185">Reference proteome</keyword>
<evidence type="ECO:0000313" key="3">
    <source>
        <dbReference type="Proteomes" id="UP000191418"/>
    </source>
</evidence>
<dbReference type="PANTHER" id="PTHR21310">
    <property type="entry name" value="AMINOGLYCOSIDE PHOSPHOTRANSFERASE-RELATED-RELATED"/>
    <property type="match status" value="1"/>
</dbReference>
<dbReference type="Proteomes" id="UP000191418">
    <property type="component" value="Unassembled WGS sequence"/>
</dbReference>
<evidence type="ECO:0000313" key="2">
    <source>
        <dbReference type="EMBL" id="OPX55232.1"/>
    </source>
</evidence>
<dbReference type="SUPFAM" id="SSF56112">
    <property type="entry name" value="Protein kinase-like (PK-like)"/>
    <property type="match status" value="1"/>
</dbReference>
<dbReference type="STRING" id="64969.SAMN02745127_02174"/>
<dbReference type="AlphaFoldDB" id="A0A1T4R4R6"/>
<dbReference type="RefSeq" id="WP_078745751.1">
    <property type="nucleotide sequence ID" value="NZ_FUXG01000014.1"/>
</dbReference>
<sequence>MHQSIFTSVNQQLGYPVQWKALDTEGTSNNLYQGSNHIHVLVLRINAPQSLAFGVDRTREAQVLNMIQPYPWALKIIANNPEEGWCVMRHQGVNLSGSLLSTLEKNQLLQAVSDYQQIKYGYRDEQINYKQLFESYRVQLSQVTESDYWLEQLCLLEQYFSELPIVACCLTHHDLHTGNLCIQDEQIRLIDWEYAGIGNPWFDAYALHQYCQITPKEIHLLPAFKHFPELVFSQGLLVAGKVCALLEQLWYKVRA</sequence>
<accession>A0A1T4R4R6</accession>
<feature type="domain" description="Aminoglycoside phosphotransferase" evidence="1">
    <location>
        <begin position="121"/>
        <end position="211"/>
    </location>
</feature>
<evidence type="ECO:0000259" key="1">
    <source>
        <dbReference type="Pfam" id="PF01636"/>
    </source>
</evidence>
<dbReference type="Pfam" id="PF01636">
    <property type="entry name" value="APH"/>
    <property type="match status" value="1"/>
</dbReference>
<protein>
    <recommendedName>
        <fullName evidence="1">Aminoglycoside phosphotransferase domain-containing protein</fullName>
    </recommendedName>
</protein>
<dbReference type="InterPro" id="IPR002575">
    <property type="entry name" value="Aminoglycoside_PTrfase"/>
</dbReference>
<organism evidence="2 3">
    <name type="scientific">Oceanospirillum multiglobuliferum</name>
    <dbReference type="NCBI Taxonomy" id="64969"/>
    <lineage>
        <taxon>Bacteria</taxon>
        <taxon>Pseudomonadati</taxon>
        <taxon>Pseudomonadota</taxon>
        <taxon>Gammaproteobacteria</taxon>
        <taxon>Oceanospirillales</taxon>
        <taxon>Oceanospirillaceae</taxon>
        <taxon>Oceanospirillum</taxon>
    </lineage>
</organism>